<feature type="transmembrane region" description="Helical" evidence="1">
    <location>
        <begin position="151"/>
        <end position="170"/>
    </location>
</feature>
<dbReference type="Pfam" id="PF00754">
    <property type="entry name" value="F5_F8_type_C"/>
    <property type="match status" value="1"/>
</dbReference>
<feature type="transmembrane region" description="Helical" evidence="1">
    <location>
        <begin position="362"/>
        <end position="387"/>
    </location>
</feature>
<dbReference type="EMBL" id="MHFR01000069">
    <property type="protein sequence ID" value="OGW95032.1"/>
    <property type="molecule type" value="Genomic_DNA"/>
</dbReference>
<dbReference type="AlphaFoldDB" id="A0A1G1KQC5"/>
<evidence type="ECO:0000313" key="4">
    <source>
        <dbReference type="Proteomes" id="UP000178187"/>
    </source>
</evidence>
<feature type="transmembrane region" description="Helical" evidence="1">
    <location>
        <begin position="78"/>
        <end position="96"/>
    </location>
</feature>
<sequence length="738" mass="85720">MSNGIQSSEEIKHDNQFGYLLIAFCVLLLYFSIVNSYIRYSRTVLPSGDPYQYTLGWFNLLDLSHFDYLKGILRSFKANWYWLMNLSISFFSPLLIKEPFSISFVNFFMWGLASASYFRLARQLKFNISFSFMSAWLIWLFPINFGFLEYSAIPVIGLDSMFMGALNLAMANTLAFVITPQRMRNAIIAGISVGLAIWGRGNSLAVVSLILFCPFIYLLLRIRNAEIKKTVCNLLIFAAIVGAMCAFYYGMQSPGILKYYKDHLRLSTGHHWSLKDSMQFLINVPGFFFWRAENSFPTVFFTVSGHALILVSLFLSMVLPVENRMRSIVRLFSVTGAFIYFATFIFNVIFFTDPIITIYNCLLIYAPMRIGLSLCVISMLVMFILFMKISFRRWAMLPMAVFIVFFGMMMAKAQIPEFISGSPSPREVEMFAKNIDSLLDGKTISILWYRGYNTPIIRFYRIKNDIPDLNMYRNKYADDIWTPIFRPSEKTNEMRIKVREEVKKHFEEAGFIIIPEYLDYYGPQNPYAFFQFRDEIQNYLNSPESPRFVVRMILHDFGNQRLLILQRESEAGGLGAPFPLPYGLISESLPHDFKGVPEIVNQTIPFSTNIRIKASNQTGDYDARWAFDGSTNQGSFWEITGEYPFWVRLDFGKKQKILSYSLAAGEVAERMPTAWRLEGSMNKKNWVKLDEQSGLDNWSPFETKKWQLQNPNEYRYYRLYFTKGENPNILRIYEIGFL</sequence>
<feature type="transmembrane region" description="Helical" evidence="1">
    <location>
        <begin position="204"/>
        <end position="220"/>
    </location>
</feature>
<feature type="transmembrane region" description="Helical" evidence="1">
    <location>
        <begin position="17"/>
        <end position="38"/>
    </location>
</feature>
<feature type="transmembrane region" description="Helical" evidence="1">
    <location>
        <begin position="394"/>
        <end position="411"/>
    </location>
</feature>
<comment type="caution">
    <text evidence="3">The sequence shown here is derived from an EMBL/GenBank/DDBJ whole genome shotgun (WGS) entry which is preliminary data.</text>
</comment>
<evidence type="ECO:0000313" key="3">
    <source>
        <dbReference type="EMBL" id="OGW95032.1"/>
    </source>
</evidence>
<keyword evidence="1" id="KW-0472">Membrane</keyword>
<proteinExistence type="predicted"/>
<evidence type="ECO:0000256" key="1">
    <source>
        <dbReference type="SAM" id="Phobius"/>
    </source>
</evidence>
<dbReference type="Proteomes" id="UP000178187">
    <property type="component" value="Unassembled WGS sequence"/>
</dbReference>
<dbReference type="InterPro" id="IPR008979">
    <property type="entry name" value="Galactose-bd-like_sf"/>
</dbReference>
<feature type="transmembrane region" description="Helical" evidence="1">
    <location>
        <begin position="232"/>
        <end position="251"/>
    </location>
</feature>
<organism evidence="3 4">
    <name type="scientific">Candidatus Danuiimicrobium aquiferis</name>
    <dbReference type="NCBI Taxonomy" id="1801832"/>
    <lineage>
        <taxon>Bacteria</taxon>
        <taxon>Pseudomonadati</taxon>
        <taxon>Candidatus Omnitrophota</taxon>
        <taxon>Candidatus Danuiimicrobium</taxon>
    </lineage>
</organism>
<keyword evidence="1" id="KW-0812">Transmembrane</keyword>
<dbReference type="PROSITE" id="PS50022">
    <property type="entry name" value="FA58C_3"/>
    <property type="match status" value="1"/>
</dbReference>
<dbReference type="Gene3D" id="2.60.120.260">
    <property type="entry name" value="Galactose-binding domain-like"/>
    <property type="match status" value="1"/>
</dbReference>
<gene>
    <name evidence="3" type="ORF">A3G33_05205</name>
</gene>
<feature type="domain" description="F5/8 type C" evidence="2">
    <location>
        <begin position="594"/>
        <end position="737"/>
    </location>
</feature>
<name>A0A1G1KQC5_9BACT</name>
<reference evidence="3 4" key="1">
    <citation type="journal article" date="2016" name="Nat. Commun.">
        <title>Thousands of microbial genomes shed light on interconnected biogeochemical processes in an aquifer system.</title>
        <authorList>
            <person name="Anantharaman K."/>
            <person name="Brown C.T."/>
            <person name="Hug L.A."/>
            <person name="Sharon I."/>
            <person name="Castelle C.J."/>
            <person name="Probst A.J."/>
            <person name="Thomas B.C."/>
            <person name="Singh A."/>
            <person name="Wilkins M.J."/>
            <person name="Karaoz U."/>
            <person name="Brodie E.L."/>
            <person name="Williams K.H."/>
            <person name="Hubbard S.S."/>
            <person name="Banfield J.F."/>
        </authorList>
    </citation>
    <scope>NUCLEOTIDE SEQUENCE [LARGE SCALE GENOMIC DNA]</scope>
</reference>
<dbReference type="SUPFAM" id="SSF49785">
    <property type="entry name" value="Galactose-binding domain-like"/>
    <property type="match status" value="1"/>
</dbReference>
<feature type="transmembrane region" description="Helical" evidence="1">
    <location>
        <begin position="299"/>
        <end position="319"/>
    </location>
</feature>
<feature type="transmembrane region" description="Helical" evidence="1">
    <location>
        <begin position="127"/>
        <end position="145"/>
    </location>
</feature>
<protein>
    <recommendedName>
        <fullName evidence="2">F5/8 type C domain-containing protein</fullName>
    </recommendedName>
</protein>
<accession>A0A1G1KQC5</accession>
<evidence type="ECO:0000259" key="2">
    <source>
        <dbReference type="PROSITE" id="PS50022"/>
    </source>
</evidence>
<keyword evidence="1" id="KW-1133">Transmembrane helix</keyword>
<feature type="transmembrane region" description="Helical" evidence="1">
    <location>
        <begin position="331"/>
        <end position="350"/>
    </location>
</feature>
<dbReference type="InterPro" id="IPR000421">
    <property type="entry name" value="FA58C"/>
</dbReference>